<evidence type="ECO:0000313" key="11">
    <source>
        <dbReference type="Proteomes" id="UP000187464"/>
    </source>
</evidence>
<sequence>MKRKLTMFLTLFLIGIGIVTAQTQVRGTVVDEAGEPVIGATVQIKGTVQGTVTDMDGNFDLSAPAGGILVISYVGFQTQEVPVSANVRVVLSEDAEMLDEVIVTALGITREKKSLGSAVQNVNADELVKAASPNVISSLSGKVAGMQVNQAGGQLGASSRIVLRGNSSLGDNQPLVVIDGVPVSNSTTRQNSVDFGSGLNDVNPQDIESVSVLKGGAAAALYGMRAGHGVILITTKSGARDKQGISVDYDANFNADQVYGIQRMQNKYGQGYLGDEWFYKEAQADGYTGSYQEFALGGYDPGYGFKYVNGLGGGVNDGVDESWGPRLDIGLMIPQFNSPVDANGVYQPTPWVSNPNNVKDLYRTGYTMSHNVSLTSNTERATTRLSLGFRDQKGTLPNTDLKRYNANVNSMMKIHEMVDFDLVLNYARTESDNLPVTEYNASNPMQSLGQWTGRQIDMKDLEAHWQEDMPNGYPYNWNSNYHNNPYWSLYKNTNSVQKNRVFGKTSLFIKPTEYLRFEGRMGLDYYDSEMNPITTYRSNEMLAGAGQWDGGWFRLINEKNTEVNLDFIAYFNKYFGELSVNAFVGANYRNLDWSRNILGANSLTVPDLFTISNAKGSPYTNMDNSRIRTNSVYASLSLGYQNFIYMDGTLRKDWSSTLRTPFSYPSISMSFLPLDAFNLDSDLFTFLKLRASWAQVGSATGAYMIDPYFTAETSTVYGITQYYQARTFPPATLEPEKVETSEIGLEASMFKGRLGFDIALYNKTTTNQILSVTVSKATGYDAMLVNAGNFNNKGVEVQLTGTPVRTTDFEWNVTLNWAKDKSRINELYTDPNTGEKLESYEIGNQWSTFVQARPGAPWGEIYGTGMLRRESDNAIIVNDAGRPRTQTNMKLGNVTPDWSGGLRNDFTYKNFGFGFLLDMRKGGDIFSVSNMFGAYSGILEYTARNDFRENGLILGKDFMTDQKFVKITQLDEADIQNSQFAENDIVTGAQDFFQSYYSNRELSVYDGSYLKLREAYLSYQLPKKMFSETGFLKGGTVSLVGTNLAILWLHKSNMAGLDPENTVTADNNGVGLETTSYPPSRSIGIKLNLKF</sequence>
<evidence type="ECO:0000313" key="10">
    <source>
        <dbReference type="EMBL" id="SCD21796.1"/>
    </source>
</evidence>
<organism evidence="10 11">
    <name type="scientific">Proteiniphilum saccharofermentans</name>
    <dbReference type="NCBI Taxonomy" id="1642647"/>
    <lineage>
        <taxon>Bacteria</taxon>
        <taxon>Pseudomonadati</taxon>
        <taxon>Bacteroidota</taxon>
        <taxon>Bacteroidia</taxon>
        <taxon>Bacteroidales</taxon>
        <taxon>Dysgonomonadaceae</taxon>
        <taxon>Proteiniphilum</taxon>
    </lineage>
</organism>
<protein>
    <submittedName>
        <fullName evidence="10">SusC/RagA family</fullName>
    </submittedName>
</protein>
<name>A0A1R3T048_9BACT</name>
<evidence type="ECO:0000256" key="1">
    <source>
        <dbReference type="ARBA" id="ARBA00004571"/>
    </source>
</evidence>
<dbReference type="AlphaFoldDB" id="A0A1R3T048"/>
<dbReference type="InterPro" id="IPR023996">
    <property type="entry name" value="TonB-dep_OMP_SusC/RagA"/>
</dbReference>
<keyword evidence="8" id="KW-0732">Signal</keyword>
<feature type="chain" id="PRO_5012481223" evidence="8">
    <location>
        <begin position="22"/>
        <end position="1091"/>
    </location>
</feature>
<evidence type="ECO:0000256" key="2">
    <source>
        <dbReference type="ARBA" id="ARBA00022448"/>
    </source>
</evidence>
<evidence type="ECO:0000256" key="8">
    <source>
        <dbReference type="SAM" id="SignalP"/>
    </source>
</evidence>
<keyword evidence="6 7" id="KW-0998">Cell outer membrane</keyword>
<keyword evidence="4 7" id="KW-0812">Transmembrane</keyword>
<evidence type="ECO:0000259" key="9">
    <source>
        <dbReference type="Pfam" id="PF07715"/>
    </source>
</evidence>
<dbReference type="InterPro" id="IPR012910">
    <property type="entry name" value="Plug_dom"/>
</dbReference>
<dbReference type="InterPro" id="IPR037066">
    <property type="entry name" value="Plug_dom_sf"/>
</dbReference>
<accession>A0A1R3T048</accession>
<gene>
    <name evidence="10" type="ORF">PSM36_3007</name>
</gene>
<keyword evidence="2 7" id="KW-0813">Transport</keyword>
<evidence type="ECO:0000256" key="4">
    <source>
        <dbReference type="ARBA" id="ARBA00022692"/>
    </source>
</evidence>
<dbReference type="NCBIfam" id="TIGR04057">
    <property type="entry name" value="SusC_RagA_signa"/>
    <property type="match status" value="1"/>
</dbReference>
<proteinExistence type="inferred from homology"/>
<dbReference type="SUPFAM" id="SSF49464">
    <property type="entry name" value="Carboxypeptidase regulatory domain-like"/>
    <property type="match status" value="1"/>
</dbReference>
<comment type="subcellular location">
    <subcellularLocation>
        <location evidence="1 7">Cell outer membrane</location>
        <topology evidence="1 7">Multi-pass membrane protein</topology>
    </subcellularLocation>
</comment>
<dbReference type="InterPro" id="IPR039426">
    <property type="entry name" value="TonB-dep_rcpt-like"/>
</dbReference>
<feature type="domain" description="TonB-dependent receptor plug" evidence="9">
    <location>
        <begin position="112"/>
        <end position="230"/>
    </location>
</feature>
<dbReference type="STRING" id="1642647.PSM36_3007"/>
<dbReference type="PROSITE" id="PS52016">
    <property type="entry name" value="TONB_DEPENDENT_REC_3"/>
    <property type="match status" value="1"/>
</dbReference>
<reference evidence="10 11" key="1">
    <citation type="submission" date="2016-08" db="EMBL/GenBank/DDBJ databases">
        <authorList>
            <person name="Seilhamer J.J."/>
        </authorList>
    </citation>
    <scope>NUCLEOTIDE SEQUENCE [LARGE SCALE GENOMIC DNA]</scope>
    <source>
        <strain evidence="10">M3/6</strain>
    </source>
</reference>
<keyword evidence="5 7" id="KW-0472">Membrane</keyword>
<dbReference type="InterPro" id="IPR036942">
    <property type="entry name" value="Beta-barrel_TonB_sf"/>
</dbReference>
<dbReference type="Gene3D" id="2.40.170.20">
    <property type="entry name" value="TonB-dependent receptor, beta-barrel domain"/>
    <property type="match status" value="1"/>
</dbReference>
<dbReference type="NCBIfam" id="TIGR04056">
    <property type="entry name" value="OMP_RagA_SusC"/>
    <property type="match status" value="1"/>
</dbReference>
<comment type="similarity">
    <text evidence="7">Belongs to the TonB-dependent receptor family.</text>
</comment>
<dbReference type="InterPro" id="IPR008969">
    <property type="entry name" value="CarboxyPept-like_regulatory"/>
</dbReference>
<keyword evidence="11" id="KW-1185">Reference proteome</keyword>
<dbReference type="InterPro" id="IPR023997">
    <property type="entry name" value="TonB-dep_OMP_SusC/RagA_CS"/>
</dbReference>
<evidence type="ECO:0000256" key="3">
    <source>
        <dbReference type="ARBA" id="ARBA00022452"/>
    </source>
</evidence>
<feature type="signal peptide" evidence="8">
    <location>
        <begin position="1"/>
        <end position="21"/>
    </location>
</feature>
<evidence type="ECO:0000256" key="5">
    <source>
        <dbReference type="ARBA" id="ARBA00023136"/>
    </source>
</evidence>
<dbReference type="Gene3D" id="2.60.40.1120">
    <property type="entry name" value="Carboxypeptidase-like, regulatory domain"/>
    <property type="match status" value="1"/>
</dbReference>
<dbReference type="SUPFAM" id="SSF56935">
    <property type="entry name" value="Porins"/>
    <property type="match status" value="1"/>
</dbReference>
<evidence type="ECO:0000256" key="6">
    <source>
        <dbReference type="ARBA" id="ARBA00023237"/>
    </source>
</evidence>
<dbReference type="Proteomes" id="UP000187464">
    <property type="component" value="Chromosome I"/>
</dbReference>
<dbReference type="Gene3D" id="2.170.130.10">
    <property type="entry name" value="TonB-dependent receptor, plug domain"/>
    <property type="match status" value="1"/>
</dbReference>
<dbReference type="Pfam" id="PF13715">
    <property type="entry name" value="CarbopepD_reg_2"/>
    <property type="match status" value="1"/>
</dbReference>
<dbReference type="KEGG" id="psac:PSM36_3007"/>
<dbReference type="Pfam" id="PF07715">
    <property type="entry name" value="Plug"/>
    <property type="match status" value="1"/>
</dbReference>
<dbReference type="EMBL" id="LT605205">
    <property type="protein sequence ID" value="SCD21796.1"/>
    <property type="molecule type" value="Genomic_DNA"/>
</dbReference>
<dbReference type="GO" id="GO:0009279">
    <property type="term" value="C:cell outer membrane"/>
    <property type="evidence" value="ECO:0007669"/>
    <property type="project" value="UniProtKB-SubCell"/>
</dbReference>
<evidence type="ECO:0000256" key="7">
    <source>
        <dbReference type="PROSITE-ProRule" id="PRU01360"/>
    </source>
</evidence>
<dbReference type="RefSeq" id="WP_076931563.1">
    <property type="nucleotide sequence ID" value="NZ_LT605205.1"/>
</dbReference>
<dbReference type="FunFam" id="2.60.40.1120:FF:000003">
    <property type="entry name" value="Outer membrane protein Omp121"/>
    <property type="match status" value="1"/>
</dbReference>
<keyword evidence="3 7" id="KW-1134">Transmembrane beta strand</keyword>